<gene>
    <name evidence="1" type="ORF">ACFQ4C_17965</name>
</gene>
<dbReference type="RefSeq" id="WP_265990843.1">
    <property type="nucleotide sequence ID" value="NZ_CP110973.1"/>
</dbReference>
<reference evidence="2" key="1">
    <citation type="journal article" date="2019" name="Int. J. Syst. Evol. Microbiol.">
        <title>The Global Catalogue of Microorganisms (GCM) 10K type strain sequencing project: providing services to taxonomists for standard genome sequencing and annotation.</title>
        <authorList>
            <consortium name="The Broad Institute Genomics Platform"/>
            <consortium name="The Broad Institute Genome Sequencing Center for Infectious Disease"/>
            <person name="Wu L."/>
            <person name="Ma J."/>
        </authorList>
    </citation>
    <scope>NUCLEOTIDE SEQUENCE [LARGE SCALE GENOMIC DNA]</scope>
    <source>
        <strain evidence="2">CCUG 55608</strain>
    </source>
</reference>
<dbReference type="Proteomes" id="UP001597116">
    <property type="component" value="Unassembled WGS sequence"/>
</dbReference>
<comment type="caution">
    <text evidence="1">The sequence shown here is derived from an EMBL/GenBank/DDBJ whole genome shotgun (WGS) entry which is preliminary data.</text>
</comment>
<accession>A0ABW3Q624</accession>
<sequence length="48" mass="5728">MLRRVEHHEKVRVRAGTGIEHLEKHLVTTWTLFGLPVYIYHKVLTTNF</sequence>
<dbReference type="EMBL" id="JBHTLP010000011">
    <property type="protein sequence ID" value="MFD1143018.1"/>
    <property type="molecule type" value="Genomic_DNA"/>
</dbReference>
<protein>
    <submittedName>
        <fullName evidence="1">Uncharacterized protein</fullName>
    </submittedName>
</protein>
<evidence type="ECO:0000313" key="1">
    <source>
        <dbReference type="EMBL" id="MFD1143018.1"/>
    </source>
</evidence>
<keyword evidence="2" id="KW-1185">Reference proteome</keyword>
<proteinExistence type="predicted"/>
<organism evidence="1 2">
    <name type="scientific">Larkinella insperata</name>
    <dbReference type="NCBI Taxonomy" id="332158"/>
    <lineage>
        <taxon>Bacteria</taxon>
        <taxon>Pseudomonadati</taxon>
        <taxon>Bacteroidota</taxon>
        <taxon>Cytophagia</taxon>
        <taxon>Cytophagales</taxon>
        <taxon>Spirosomataceae</taxon>
        <taxon>Larkinella</taxon>
    </lineage>
</organism>
<name>A0ABW3Q624_9BACT</name>
<evidence type="ECO:0000313" key="2">
    <source>
        <dbReference type="Proteomes" id="UP001597116"/>
    </source>
</evidence>